<dbReference type="InterPro" id="IPR028098">
    <property type="entry name" value="Glyco_trans_4-like_N"/>
</dbReference>
<accession>A0A1H4SCW6</accession>
<dbReference type="InterPro" id="IPR050194">
    <property type="entry name" value="Glycosyltransferase_grp1"/>
</dbReference>
<dbReference type="EMBL" id="FNSN01000003">
    <property type="protein sequence ID" value="SEC41711.1"/>
    <property type="molecule type" value="Genomic_DNA"/>
</dbReference>
<dbReference type="Pfam" id="PF13579">
    <property type="entry name" value="Glyco_trans_4_4"/>
    <property type="match status" value="1"/>
</dbReference>
<sequence>MKILVAHNYYRSAQPSGEDSVVRQEMALLEAAGHRVGHFSRHSDDIARMPVARKALVPLGVVHSPSARRDLAGVLERERPDVLHVHNTFPLLSPSILLAARDARVPVVMTLHNYRMFCADGTFLRDGKPCTDCLSGAGPLPGLRHACYRGSTAATLPLTVSIGLHRALGTWTHGVTKFVVMSAFARDLFASHGLDPDRITVKPHFVPAAAPEDVSVTSDDAPVVYLGRLSPEKGPDVLLDAWQDSFGPLILIGDGPLRPALEAQAARRGLRTVTFLGALPRAEAMARLGRARLLVNSSRVFETFGLSVVEGFAHGLGAVIPDQGVFPELTGDDGAAVTFRSGDPDSLAGVLADVLKPGAARRMGRAALVRHAEHYGAEDNLRRLEAVYKEAVAAGVPA</sequence>
<dbReference type="PANTHER" id="PTHR45947">
    <property type="entry name" value="SULFOQUINOVOSYL TRANSFERASE SQD2"/>
    <property type="match status" value="1"/>
</dbReference>
<dbReference type="InterPro" id="IPR001296">
    <property type="entry name" value="Glyco_trans_1"/>
</dbReference>
<dbReference type="RefSeq" id="WP_074784318.1">
    <property type="nucleotide sequence ID" value="NZ_FNSN01000003.1"/>
</dbReference>
<feature type="domain" description="Glycosyltransferase subfamily 4-like N-terminal" evidence="4">
    <location>
        <begin position="20"/>
        <end position="203"/>
    </location>
</feature>
<keyword evidence="6" id="KW-1185">Reference proteome</keyword>
<proteinExistence type="predicted"/>
<organism evidence="5 6">
    <name type="scientific">Arthrobacter woluwensis</name>
    <dbReference type="NCBI Taxonomy" id="156980"/>
    <lineage>
        <taxon>Bacteria</taxon>
        <taxon>Bacillati</taxon>
        <taxon>Actinomycetota</taxon>
        <taxon>Actinomycetes</taxon>
        <taxon>Micrococcales</taxon>
        <taxon>Micrococcaceae</taxon>
        <taxon>Arthrobacter</taxon>
    </lineage>
</organism>
<dbReference type="PANTHER" id="PTHR45947:SF13">
    <property type="entry name" value="TRANSFERASE"/>
    <property type="match status" value="1"/>
</dbReference>
<keyword evidence="1" id="KW-0328">Glycosyltransferase</keyword>
<evidence type="ECO:0000256" key="2">
    <source>
        <dbReference type="ARBA" id="ARBA00022679"/>
    </source>
</evidence>
<dbReference type="CDD" id="cd03801">
    <property type="entry name" value="GT4_PimA-like"/>
    <property type="match status" value="1"/>
</dbReference>
<dbReference type="Pfam" id="PF00534">
    <property type="entry name" value="Glycos_transf_1"/>
    <property type="match status" value="1"/>
</dbReference>
<protein>
    <submittedName>
        <fullName evidence="5">Glycosyltransferase involved in cell wall bisynthesis</fullName>
    </submittedName>
</protein>
<dbReference type="Gene3D" id="3.40.50.2000">
    <property type="entry name" value="Glycogen Phosphorylase B"/>
    <property type="match status" value="2"/>
</dbReference>
<evidence type="ECO:0000259" key="3">
    <source>
        <dbReference type="Pfam" id="PF00534"/>
    </source>
</evidence>
<evidence type="ECO:0000313" key="5">
    <source>
        <dbReference type="EMBL" id="SEC41711.1"/>
    </source>
</evidence>
<gene>
    <name evidence="5" type="ORF">SAMN04489745_2817</name>
</gene>
<dbReference type="GO" id="GO:0016757">
    <property type="term" value="F:glycosyltransferase activity"/>
    <property type="evidence" value="ECO:0007669"/>
    <property type="project" value="UniProtKB-KW"/>
</dbReference>
<evidence type="ECO:0000256" key="1">
    <source>
        <dbReference type="ARBA" id="ARBA00022676"/>
    </source>
</evidence>
<keyword evidence="2 5" id="KW-0808">Transferase</keyword>
<evidence type="ECO:0000313" key="6">
    <source>
        <dbReference type="Proteomes" id="UP000182652"/>
    </source>
</evidence>
<dbReference type="AlphaFoldDB" id="A0A1H4SCW6"/>
<evidence type="ECO:0000259" key="4">
    <source>
        <dbReference type="Pfam" id="PF13579"/>
    </source>
</evidence>
<reference evidence="5 6" key="1">
    <citation type="submission" date="2016-10" db="EMBL/GenBank/DDBJ databases">
        <authorList>
            <person name="de Groot N.N."/>
        </authorList>
    </citation>
    <scope>NUCLEOTIDE SEQUENCE [LARGE SCALE GENOMIC DNA]</scope>
    <source>
        <strain evidence="5 6">DSM 10495</strain>
    </source>
</reference>
<name>A0A1H4SCW6_9MICC</name>
<dbReference type="STRING" id="156980.SAMN04489745_2817"/>
<dbReference type="Proteomes" id="UP000182652">
    <property type="component" value="Unassembled WGS sequence"/>
</dbReference>
<dbReference type="GO" id="GO:1901137">
    <property type="term" value="P:carbohydrate derivative biosynthetic process"/>
    <property type="evidence" value="ECO:0007669"/>
    <property type="project" value="UniProtKB-ARBA"/>
</dbReference>
<dbReference type="SUPFAM" id="SSF53756">
    <property type="entry name" value="UDP-Glycosyltransferase/glycogen phosphorylase"/>
    <property type="match status" value="1"/>
</dbReference>
<feature type="domain" description="Glycosyl transferase family 1" evidence="3">
    <location>
        <begin position="219"/>
        <end position="365"/>
    </location>
</feature>